<keyword evidence="3" id="KW-1185">Reference proteome</keyword>
<dbReference type="PANTHER" id="PTHR22893:SF91">
    <property type="entry name" value="NADPH DEHYDROGENASE 2-RELATED"/>
    <property type="match status" value="1"/>
</dbReference>
<evidence type="ECO:0000313" key="3">
    <source>
        <dbReference type="Proteomes" id="UP000618818"/>
    </source>
</evidence>
<comment type="caution">
    <text evidence="2">The sequence shown here is derived from an EMBL/GenBank/DDBJ whole genome shotgun (WGS) entry which is preliminary data.</text>
</comment>
<reference evidence="2 3" key="1">
    <citation type="submission" date="2020-09" db="EMBL/GenBank/DDBJ databases">
        <title>novel species in genus Nocardioides.</title>
        <authorList>
            <person name="Zhang G."/>
        </authorList>
    </citation>
    <scope>NUCLEOTIDE SEQUENCE [LARGE SCALE GENOMIC DNA]</scope>
    <source>
        <strain evidence="2 3">KCTC 39551</strain>
    </source>
</reference>
<dbReference type="InterPro" id="IPR013785">
    <property type="entry name" value="Aldolase_TIM"/>
</dbReference>
<evidence type="ECO:0000313" key="2">
    <source>
        <dbReference type="EMBL" id="MBD3924243.1"/>
    </source>
</evidence>
<accession>A0ABR8N7W3</accession>
<dbReference type="InterPro" id="IPR001155">
    <property type="entry name" value="OxRdtase_FMN_N"/>
</dbReference>
<dbReference type="SUPFAM" id="SSF51395">
    <property type="entry name" value="FMN-linked oxidoreductases"/>
    <property type="match status" value="1"/>
</dbReference>
<dbReference type="CDD" id="cd02933">
    <property type="entry name" value="OYE_like_FMN"/>
    <property type="match status" value="1"/>
</dbReference>
<dbReference type="EMBL" id="JACXYZ010000001">
    <property type="protein sequence ID" value="MBD3924243.1"/>
    <property type="molecule type" value="Genomic_DNA"/>
</dbReference>
<dbReference type="RefSeq" id="WP_191194030.1">
    <property type="nucleotide sequence ID" value="NZ_JACXYZ010000001.1"/>
</dbReference>
<organism evidence="2 3">
    <name type="scientific">Nocardioides cavernae</name>
    <dbReference type="NCBI Taxonomy" id="1921566"/>
    <lineage>
        <taxon>Bacteria</taxon>
        <taxon>Bacillati</taxon>
        <taxon>Actinomycetota</taxon>
        <taxon>Actinomycetes</taxon>
        <taxon>Propionibacteriales</taxon>
        <taxon>Nocardioidaceae</taxon>
        <taxon>Nocardioides</taxon>
    </lineage>
</organism>
<dbReference type="Pfam" id="PF00724">
    <property type="entry name" value="Oxidored_FMN"/>
    <property type="match status" value="1"/>
</dbReference>
<evidence type="ECO:0000259" key="1">
    <source>
        <dbReference type="Pfam" id="PF00724"/>
    </source>
</evidence>
<protein>
    <submittedName>
        <fullName evidence="2">Alkene reductase</fullName>
    </submittedName>
</protein>
<proteinExistence type="predicted"/>
<feature type="domain" description="NADH:flavin oxidoreductase/NADH oxidase N-terminal" evidence="1">
    <location>
        <begin position="4"/>
        <end position="342"/>
    </location>
</feature>
<dbReference type="PANTHER" id="PTHR22893">
    <property type="entry name" value="NADH OXIDOREDUCTASE-RELATED"/>
    <property type="match status" value="1"/>
</dbReference>
<sequence length="365" mass="39447">MSNLFSPITLRGGVRLANRIVMAPMTRSRATEADELQTPFAPEYYAQRATAGLVITEATNISREGKGYSKTPGVHTDAHQEAWSAVASAVHEAVKGSVVFMQMWHVGRVSVQEVSGLQPVAPSAVTAEGSVWVERADGWSGLVDCDAPRELSVEDIDRIVGDFADAADRAVAAGMDGVELHGANGYLIDQFMRRGTNKRTDEFGGSLENRLRFLGRVTEAVAERIGADKVGVRLSPIVSFPDGGDDDIEDTIVAAARLLDGHGIAYLHIAEYDYSWPEPIPVDPEFRKQLRSAFAGPIVVAGNYDRRRADEVLETGLVDLVAFGRPFIGNPDLPARLRDGIALAESDRSTWYGGGAEGYTDYPAV</sequence>
<gene>
    <name evidence="2" type="ORF">IEZ26_06390</name>
</gene>
<dbReference type="Proteomes" id="UP000618818">
    <property type="component" value="Unassembled WGS sequence"/>
</dbReference>
<dbReference type="Gene3D" id="3.20.20.70">
    <property type="entry name" value="Aldolase class I"/>
    <property type="match status" value="1"/>
</dbReference>
<name>A0ABR8N7W3_9ACTN</name>
<dbReference type="InterPro" id="IPR045247">
    <property type="entry name" value="Oye-like"/>
</dbReference>